<evidence type="ECO:0000256" key="5">
    <source>
        <dbReference type="ARBA" id="ARBA00022989"/>
    </source>
</evidence>
<feature type="compositionally biased region" description="Low complexity" evidence="8">
    <location>
        <begin position="254"/>
        <end position="267"/>
    </location>
</feature>
<evidence type="ECO:0000256" key="7">
    <source>
        <dbReference type="RuleBase" id="RU363059"/>
    </source>
</evidence>
<comment type="similarity">
    <text evidence="2 7">Belongs to the derlin family.</text>
</comment>
<gene>
    <name evidence="9" type="primary">EOG090X0CFQ</name>
</gene>
<keyword evidence="3 7" id="KW-0812">Transmembrane</keyword>
<evidence type="ECO:0000256" key="4">
    <source>
        <dbReference type="ARBA" id="ARBA00022824"/>
    </source>
</evidence>
<evidence type="ECO:0000256" key="6">
    <source>
        <dbReference type="ARBA" id="ARBA00023136"/>
    </source>
</evidence>
<evidence type="ECO:0000256" key="8">
    <source>
        <dbReference type="SAM" id="MobiDB-lite"/>
    </source>
</evidence>
<dbReference type="Pfam" id="PF04511">
    <property type="entry name" value="DER1"/>
    <property type="match status" value="1"/>
</dbReference>
<accession>A0A4Y7M1J7</accession>
<dbReference type="PANTHER" id="PTHR11009">
    <property type="entry name" value="DER1-LIKE PROTEIN, DERLIN"/>
    <property type="match status" value="1"/>
</dbReference>
<dbReference type="GO" id="GO:0036503">
    <property type="term" value="P:ERAD pathway"/>
    <property type="evidence" value="ECO:0007669"/>
    <property type="project" value="UniProtKB-ARBA"/>
</dbReference>
<feature type="transmembrane region" description="Helical" evidence="7">
    <location>
        <begin position="20"/>
        <end position="41"/>
    </location>
</feature>
<sequence length="275" mass="31743">MAYHTLRQEYMLMPPVTRAYTTVCLLTSIAVQLDVVSPFQLYFNPLLITQKFEIWRLLTPFFFFGTFSFNFLFNMIFTYRYCKMLEEGSFRGRTADFVYMFIFGCISTVICAWFLNLLFLGHALTTMFVYIWARRNPYVRMNFFGLLPFRAPYLPWVLVAFSVLLGNSVVVDILGIAIGHLYFFLEDVFPNQPGGRRLLATPRILYEFIWHFGANSGDSIQVNAFRRKILFDAHIEDPLYNPAPDERPGGFDWGAAGAAGVAEAVAEQPRENENQ</sequence>
<comment type="function">
    <text evidence="7">May be involved in the degradation of misfolded endoplasmic reticulum (ER) luminal proteins.</text>
</comment>
<feature type="region of interest" description="Disordered" evidence="8">
    <location>
        <begin position="241"/>
        <end position="275"/>
    </location>
</feature>
<organism evidence="9">
    <name type="scientific">Daphnia barbata</name>
    <dbReference type="NCBI Taxonomy" id="414587"/>
    <lineage>
        <taxon>Eukaryota</taxon>
        <taxon>Metazoa</taxon>
        <taxon>Ecdysozoa</taxon>
        <taxon>Arthropoda</taxon>
        <taxon>Crustacea</taxon>
        <taxon>Branchiopoda</taxon>
        <taxon>Diplostraca</taxon>
        <taxon>Cladocera</taxon>
        <taxon>Anomopoda</taxon>
        <taxon>Daphniidae</taxon>
        <taxon>Daphnia</taxon>
    </lineage>
</organism>
<keyword evidence="5 7" id="KW-1133">Transmembrane helix</keyword>
<evidence type="ECO:0000256" key="2">
    <source>
        <dbReference type="ARBA" id="ARBA00008917"/>
    </source>
</evidence>
<comment type="subcellular location">
    <subcellularLocation>
        <location evidence="1 7">Endoplasmic reticulum membrane</location>
        <topology evidence="1 7">Multi-pass membrane protein</topology>
    </subcellularLocation>
</comment>
<name>A0A4Y7M1J7_9CRUS</name>
<evidence type="ECO:0000256" key="1">
    <source>
        <dbReference type="ARBA" id="ARBA00004477"/>
    </source>
</evidence>
<dbReference type="FunFam" id="1.20.1540.10:FF:000016">
    <property type="entry name" value="Derlin"/>
    <property type="match status" value="1"/>
</dbReference>
<reference evidence="9" key="1">
    <citation type="submission" date="2018-08" db="EMBL/GenBank/DDBJ databases">
        <authorList>
            <person name="Cornetti L."/>
        </authorList>
    </citation>
    <scope>NUCLEOTIDE SEQUENCE</scope>
    <source>
        <strain evidence="9">ZW-BAR-1</strain>
    </source>
</reference>
<proteinExistence type="evidence at transcript level"/>
<keyword evidence="6 7" id="KW-0472">Membrane</keyword>
<dbReference type="InterPro" id="IPR007599">
    <property type="entry name" value="DER1"/>
</dbReference>
<dbReference type="EMBL" id="LR004795">
    <property type="protein sequence ID" value="SVE74414.1"/>
    <property type="molecule type" value="mRNA"/>
</dbReference>
<feature type="transmembrane region" description="Helical" evidence="7">
    <location>
        <begin position="100"/>
        <end position="133"/>
    </location>
</feature>
<dbReference type="InterPro" id="IPR035952">
    <property type="entry name" value="Rhomboid-like_sf"/>
</dbReference>
<dbReference type="GO" id="GO:0005789">
    <property type="term" value="C:endoplasmic reticulum membrane"/>
    <property type="evidence" value="ECO:0007669"/>
    <property type="project" value="UniProtKB-SubCell"/>
</dbReference>
<dbReference type="SUPFAM" id="SSF144091">
    <property type="entry name" value="Rhomboid-like"/>
    <property type="match status" value="1"/>
</dbReference>
<evidence type="ECO:0000313" key="9">
    <source>
        <dbReference type="EMBL" id="SVE74414.1"/>
    </source>
</evidence>
<feature type="transmembrane region" description="Helical" evidence="7">
    <location>
        <begin position="61"/>
        <end position="79"/>
    </location>
</feature>
<evidence type="ECO:0000256" key="3">
    <source>
        <dbReference type="ARBA" id="ARBA00022692"/>
    </source>
</evidence>
<keyword evidence="4 7" id="KW-0256">Endoplasmic reticulum</keyword>
<protein>
    <recommendedName>
        <fullName evidence="7">Derlin</fullName>
    </recommendedName>
</protein>
<dbReference type="AlphaFoldDB" id="A0A4Y7M1J7"/>
<feature type="transmembrane region" description="Helical" evidence="7">
    <location>
        <begin position="153"/>
        <end position="185"/>
    </location>
</feature>